<dbReference type="OrthoDB" id="9152158at2"/>
<reference evidence="1 2" key="1">
    <citation type="submission" date="2019-03" db="EMBL/GenBank/DDBJ databases">
        <title>Genomic Encyclopedia of Type Strains, Phase IV (KMG-IV): sequencing the most valuable type-strain genomes for metagenomic binning, comparative biology and taxonomic classification.</title>
        <authorList>
            <person name="Goeker M."/>
        </authorList>
    </citation>
    <scope>NUCLEOTIDE SEQUENCE [LARGE SCALE GENOMIC DNA]</scope>
    <source>
        <strain evidence="1 2">DSM 1837</strain>
    </source>
</reference>
<dbReference type="EMBL" id="SLXH01000015">
    <property type="protein sequence ID" value="TCP16944.1"/>
    <property type="molecule type" value="Genomic_DNA"/>
</dbReference>
<evidence type="ECO:0000313" key="1">
    <source>
        <dbReference type="EMBL" id="TCP16944.1"/>
    </source>
</evidence>
<comment type="caution">
    <text evidence="1">The sequence shown here is derived from an EMBL/GenBank/DDBJ whole genome shotgun (WGS) entry which is preliminary data.</text>
</comment>
<dbReference type="Proteomes" id="UP000295182">
    <property type="component" value="Unassembled WGS sequence"/>
</dbReference>
<proteinExistence type="predicted"/>
<protein>
    <submittedName>
        <fullName evidence="1">Uncharacterized protein</fullName>
    </submittedName>
</protein>
<name>A0A4R2N7M6_9BURK</name>
<gene>
    <name evidence="1" type="ORF">EV674_11583</name>
</gene>
<dbReference type="AlphaFoldDB" id="A0A4R2N7M6"/>
<dbReference type="SUPFAM" id="SSF56672">
    <property type="entry name" value="DNA/RNA polymerases"/>
    <property type="match status" value="1"/>
</dbReference>
<evidence type="ECO:0000313" key="2">
    <source>
        <dbReference type="Proteomes" id="UP000295182"/>
    </source>
</evidence>
<sequence>MAVKRDEVVPEDLVAHLQKTIPGFRHEAQHHQIALARMVWLGSSKRRQHDCLDGAMSFYCRELEEAFGRGGFKAINDRLGFFTDSGQWFHGAGLTKGYWFSGLVKASRDAYLARRWRKVTRLLMADGVPLGTIPAAVASRDMNNITTTAWKSAKQLNLVRVDLDSLNRLRAWLARVLDDYDHGRVPHDLVTQFPPRVAIERLAHMTAQVIRLAKTDVAGNGYIAHHYVQATSGRLYAKGINLQTAPGLVKQAALAGLWEYDFANCHFAIIAQMAREHGHQCSAIARYLADKAATRWAIAAQAGITEAQAKVCLLAVMYGARASEWHENAIPEAIGQEAAARLFKVAQFKAISTDVAQARHAILKGWKHRTSNGRLTNAFGKSIDGKAKPAEKMAHLLQGVEARALKAAIDLHPSEIVLVQHDGFAATAQLKEQAITEAVFKATGYRLELEKKQIQVSPDAYFLKSRMQSEIGPQPAPVLGLRDSLAH</sequence>
<organism evidence="1 2">
    <name type="scientific">Simplicispira metamorpha</name>
    <dbReference type="NCBI Taxonomy" id="80881"/>
    <lineage>
        <taxon>Bacteria</taxon>
        <taxon>Pseudomonadati</taxon>
        <taxon>Pseudomonadota</taxon>
        <taxon>Betaproteobacteria</taxon>
        <taxon>Burkholderiales</taxon>
        <taxon>Comamonadaceae</taxon>
        <taxon>Simplicispira</taxon>
    </lineage>
</organism>
<dbReference type="InterPro" id="IPR043502">
    <property type="entry name" value="DNA/RNA_pol_sf"/>
</dbReference>
<accession>A0A4R2N7M6</accession>
<dbReference type="RefSeq" id="WP_119014921.1">
    <property type="nucleotide sequence ID" value="NZ_QXNC01000076.1"/>
</dbReference>
<keyword evidence="2" id="KW-1185">Reference proteome</keyword>